<name>A0AAW6BD43_LACAM</name>
<accession>A0AAW6BD43</accession>
<dbReference type="Proteomes" id="UP001141961">
    <property type="component" value="Unassembled WGS sequence"/>
</dbReference>
<evidence type="ECO:0008006" key="4">
    <source>
        <dbReference type="Google" id="ProtNLM"/>
    </source>
</evidence>
<keyword evidence="1" id="KW-0732">Signal</keyword>
<reference evidence="2" key="2">
    <citation type="submission" date="2022-10" db="EMBL/GenBank/DDBJ databases">
        <authorList>
            <person name="Kostovova I."/>
            <person name="Moravkova M."/>
            <person name="Pechar R."/>
        </authorList>
    </citation>
    <scope>NUCLEOTIDE SEQUENCE</scope>
    <source>
        <strain evidence="2">M597B</strain>
    </source>
</reference>
<gene>
    <name evidence="2" type="ORF">ODV14_09295</name>
</gene>
<protein>
    <recommendedName>
        <fullName evidence="4">Surface layer protein A domain-containing protein</fullName>
    </recommendedName>
</protein>
<evidence type="ECO:0000256" key="1">
    <source>
        <dbReference type="SAM" id="SignalP"/>
    </source>
</evidence>
<organism evidence="2 3">
    <name type="scientific">Lactobacillus amylovorus</name>
    <dbReference type="NCBI Taxonomy" id="1604"/>
    <lineage>
        <taxon>Bacteria</taxon>
        <taxon>Bacillati</taxon>
        <taxon>Bacillota</taxon>
        <taxon>Bacilli</taxon>
        <taxon>Lactobacillales</taxon>
        <taxon>Lactobacillaceae</taxon>
        <taxon>Lactobacillus</taxon>
    </lineage>
</organism>
<dbReference type="EMBL" id="JAOTHD010000036">
    <property type="protein sequence ID" value="MDB6247492.1"/>
    <property type="molecule type" value="Genomic_DNA"/>
</dbReference>
<sequence length="252" mass="27595">MKTKKLFTSLAAAVMLSAGLAGTGMAVGQPVHAAGTTQSSNTKIGTVSVKHRTVSATVNSDNPKLVVVAKDQTNTDQIDSNYTKGQTINVLWSTEAKQGDKTVTLYYIENRTINGKDSLVFIPSTDVTTSGNVPTESAFVEQANNDVKAIQDAYKKRSLQYITVTPKSKKGAKIYYAYKKSKKSKKITFAASKKTIKYGKKYKSSMIVKKGKTRYVYIGKKRYVKKSALKIVSAKYAPLNLPDDLKNLIVEN</sequence>
<dbReference type="RefSeq" id="WP_260212282.1">
    <property type="nucleotide sequence ID" value="NZ_JAOTHC010000035.1"/>
</dbReference>
<comment type="caution">
    <text evidence="2">The sequence shown here is derived from an EMBL/GenBank/DDBJ whole genome shotgun (WGS) entry which is preliminary data.</text>
</comment>
<reference evidence="2" key="1">
    <citation type="journal article" date="2022" name="Microorganisms">
        <title>Antibiotic Susceptibility, Resistance Gene Determinants and Corresponding Genomic Regions in Lactobacillus amylovorus Isolates Derived from Wild Boars and Domestic Pigs.</title>
        <authorList>
            <person name="Moravkova M."/>
            <person name="Kostovova I."/>
            <person name="Kavanova K."/>
            <person name="Pechar R."/>
            <person name="Stanek S."/>
            <person name="Brychta A."/>
            <person name="Zeman M."/>
            <person name="Kubasova T."/>
        </authorList>
    </citation>
    <scope>NUCLEOTIDE SEQUENCE</scope>
    <source>
        <strain evidence="2">M597B</strain>
    </source>
</reference>
<evidence type="ECO:0000313" key="2">
    <source>
        <dbReference type="EMBL" id="MDB6247492.1"/>
    </source>
</evidence>
<feature type="signal peptide" evidence="1">
    <location>
        <begin position="1"/>
        <end position="26"/>
    </location>
</feature>
<feature type="chain" id="PRO_5043521074" description="Surface layer protein A domain-containing protein" evidence="1">
    <location>
        <begin position="27"/>
        <end position="252"/>
    </location>
</feature>
<proteinExistence type="predicted"/>
<evidence type="ECO:0000313" key="3">
    <source>
        <dbReference type="Proteomes" id="UP001141961"/>
    </source>
</evidence>
<dbReference type="AlphaFoldDB" id="A0AAW6BD43"/>